<dbReference type="AlphaFoldDB" id="B1HZ20"/>
<dbReference type="EnsemblBacteria" id="ACA38420">
    <property type="protein sequence ID" value="ACA38420"/>
    <property type="gene ID" value="Bsph_0804"/>
</dbReference>
<dbReference type="HOGENOM" id="CLU_1330607_0_0_9"/>
<evidence type="ECO:0000313" key="3">
    <source>
        <dbReference type="Proteomes" id="UP000002164"/>
    </source>
</evidence>
<dbReference type="Proteomes" id="UP000002164">
    <property type="component" value="Chromosome"/>
</dbReference>
<proteinExistence type="predicted"/>
<keyword evidence="1" id="KW-0732">Signal</keyword>
<evidence type="ECO:0000256" key="1">
    <source>
        <dbReference type="SAM" id="SignalP"/>
    </source>
</evidence>
<feature type="chain" id="PRO_5002764829" evidence="1">
    <location>
        <begin position="36"/>
        <end position="206"/>
    </location>
</feature>
<feature type="signal peptide" evidence="1">
    <location>
        <begin position="1"/>
        <end position="35"/>
    </location>
</feature>
<dbReference type="KEGG" id="lsp:Bsph_0804"/>
<gene>
    <name evidence="2" type="ordered locus">Bsph_0804</name>
</gene>
<accession>B1HZ20</accession>
<name>B1HZ20_LYSSC</name>
<dbReference type="EMBL" id="CP000817">
    <property type="protein sequence ID" value="ACA38420.1"/>
    <property type="molecule type" value="Genomic_DNA"/>
</dbReference>
<protein>
    <submittedName>
        <fullName evidence="2">Uncharacterized protein</fullName>
    </submittedName>
</protein>
<evidence type="ECO:0000313" key="2">
    <source>
        <dbReference type="EMBL" id="ACA38420.1"/>
    </source>
</evidence>
<sequence>MEDKKMSKLNFFKGFVALICFALAFSIISPSLAFASESQAVELEDSLNQEPNIIEVENESQIDNQEINTDVNTSIDDLNGPRADFESEVQPHALPVIPLLAGLVIRQGVSYIVKTSSKRVLKLRSHASDQAVDRGITGKMIDDALTNGTKYVDVLSGERVAWIDTGGNQVAVLLKKDTDVIDTVYFEDHKKLKWFKSNWKYVGDYE</sequence>
<reference evidence="2 3" key="1">
    <citation type="journal article" date="2008" name="J. Bacteriol.">
        <title>Complete genome sequence of the mosquitocidal bacterium Bacillus sphaericus C3-41 and comparison with those of closely related Bacillus species.</title>
        <authorList>
            <person name="Hu X."/>
            <person name="Fan W."/>
            <person name="Han B."/>
            <person name="Liu H."/>
            <person name="Zheng D."/>
            <person name="Li Q."/>
            <person name="Dong W."/>
            <person name="Yan J."/>
            <person name="Gao M."/>
            <person name="Berry C."/>
            <person name="Yuan Z."/>
        </authorList>
    </citation>
    <scope>NUCLEOTIDE SEQUENCE [LARGE SCALE GENOMIC DNA]</scope>
    <source>
        <strain evidence="2 3">C3-41</strain>
    </source>
</reference>
<organism evidence="2 3">
    <name type="scientific">Lysinibacillus sphaericus (strain C3-41)</name>
    <dbReference type="NCBI Taxonomy" id="444177"/>
    <lineage>
        <taxon>Bacteria</taxon>
        <taxon>Bacillati</taxon>
        <taxon>Bacillota</taxon>
        <taxon>Bacilli</taxon>
        <taxon>Bacillales</taxon>
        <taxon>Bacillaceae</taxon>
        <taxon>Lysinibacillus</taxon>
    </lineage>
</organism>